<evidence type="ECO:0000256" key="2">
    <source>
        <dbReference type="ARBA" id="ARBA00022525"/>
    </source>
</evidence>
<evidence type="ECO:0000313" key="8">
    <source>
        <dbReference type="EMBL" id="CDP03947.1"/>
    </source>
</evidence>
<dbReference type="OMA" id="QEWRDNC"/>
<sequence>MASFHKLLLLLTALCICTAESAELWSQFCNDNSPINSTQLSANIDSLLAELVSGTVLNGFTTSSYGKAKDQVFGLGQCRGDVSNEDCSSCIKDASKQIRKLCPTQADARIWYDYCFLRYETEKFFGRVDTSIGIFFYNVENVTDPDSFNKELGKLSDKISSEAVAPGNNGLGRGKKELSPFLTLYELVQCTRDLSQLSCEQCLAIAIGEFPTFCNNKKGCRVLYSSCIVRYELYPFFFPLDPKETLVNMPMKYYHSSTVIKP</sequence>
<keyword evidence="4" id="KW-0677">Repeat</keyword>
<gene>
    <name evidence="8" type="ORF">GSCOC_T00016459001</name>
</gene>
<dbReference type="Gramene" id="CDP03947">
    <property type="protein sequence ID" value="CDP03947"/>
    <property type="gene ID" value="GSCOC_T00016459001"/>
</dbReference>
<evidence type="ECO:0000256" key="4">
    <source>
        <dbReference type="ARBA" id="ARBA00022737"/>
    </source>
</evidence>
<comment type="subcellular location">
    <subcellularLocation>
        <location evidence="1">Secreted</location>
    </subcellularLocation>
</comment>
<dbReference type="InterPro" id="IPR002902">
    <property type="entry name" value="GNK2"/>
</dbReference>
<reference evidence="9" key="1">
    <citation type="journal article" date="2014" name="Science">
        <title>The coffee genome provides insight into the convergent evolution of caffeine biosynthesis.</title>
        <authorList>
            <person name="Denoeud F."/>
            <person name="Carretero-Paulet L."/>
            <person name="Dereeper A."/>
            <person name="Droc G."/>
            <person name="Guyot R."/>
            <person name="Pietrella M."/>
            <person name="Zheng C."/>
            <person name="Alberti A."/>
            <person name="Anthony F."/>
            <person name="Aprea G."/>
            <person name="Aury J.M."/>
            <person name="Bento P."/>
            <person name="Bernard M."/>
            <person name="Bocs S."/>
            <person name="Campa C."/>
            <person name="Cenci A."/>
            <person name="Combes M.C."/>
            <person name="Crouzillat D."/>
            <person name="Da Silva C."/>
            <person name="Daddiego L."/>
            <person name="De Bellis F."/>
            <person name="Dussert S."/>
            <person name="Garsmeur O."/>
            <person name="Gayraud T."/>
            <person name="Guignon V."/>
            <person name="Jahn K."/>
            <person name="Jamilloux V."/>
            <person name="Joet T."/>
            <person name="Labadie K."/>
            <person name="Lan T."/>
            <person name="Leclercq J."/>
            <person name="Lepelley M."/>
            <person name="Leroy T."/>
            <person name="Li L.T."/>
            <person name="Librado P."/>
            <person name="Lopez L."/>
            <person name="Munoz A."/>
            <person name="Noel B."/>
            <person name="Pallavicini A."/>
            <person name="Perrotta G."/>
            <person name="Poncet V."/>
            <person name="Pot D."/>
            <person name="Priyono X."/>
            <person name="Rigoreau M."/>
            <person name="Rouard M."/>
            <person name="Rozas J."/>
            <person name="Tranchant-Dubreuil C."/>
            <person name="VanBuren R."/>
            <person name="Zhang Q."/>
            <person name="Andrade A.C."/>
            <person name="Argout X."/>
            <person name="Bertrand B."/>
            <person name="de Kochko A."/>
            <person name="Graziosi G."/>
            <person name="Henry R.J."/>
            <person name="Jayarama X."/>
            <person name="Ming R."/>
            <person name="Nagai C."/>
            <person name="Rounsley S."/>
            <person name="Sankoff D."/>
            <person name="Giuliano G."/>
            <person name="Albert V.A."/>
            <person name="Wincker P."/>
            <person name="Lashermes P."/>
        </authorList>
    </citation>
    <scope>NUCLEOTIDE SEQUENCE [LARGE SCALE GENOMIC DNA]</scope>
    <source>
        <strain evidence="9">cv. DH200-94</strain>
    </source>
</reference>
<dbReference type="PhylomeDB" id="A0A068U6K4"/>
<dbReference type="PANTHER" id="PTHR32411">
    <property type="entry name" value="CYSTEINE-RICH REPEAT SECRETORY PROTEIN 38-RELATED"/>
    <property type="match status" value="1"/>
</dbReference>
<dbReference type="EMBL" id="HG739095">
    <property type="protein sequence ID" value="CDP03947.1"/>
    <property type="molecule type" value="Genomic_DNA"/>
</dbReference>
<evidence type="ECO:0000313" key="9">
    <source>
        <dbReference type="Proteomes" id="UP000295252"/>
    </source>
</evidence>
<evidence type="ECO:0000256" key="3">
    <source>
        <dbReference type="ARBA" id="ARBA00022729"/>
    </source>
</evidence>
<keyword evidence="3 6" id="KW-0732">Signal</keyword>
<dbReference type="STRING" id="49390.A0A068U6K4"/>
<keyword evidence="2" id="KW-0964">Secreted</keyword>
<dbReference type="CDD" id="cd23509">
    <property type="entry name" value="Gnk2-like"/>
    <property type="match status" value="2"/>
</dbReference>
<dbReference type="InterPro" id="IPR050581">
    <property type="entry name" value="CRR_secretory_protein"/>
</dbReference>
<dbReference type="OrthoDB" id="1933521at2759"/>
<evidence type="ECO:0000259" key="7">
    <source>
        <dbReference type="PROSITE" id="PS51473"/>
    </source>
</evidence>
<evidence type="ECO:0000256" key="6">
    <source>
        <dbReference type="SAM" id="SignalP"/>
    </source>
</evidence>
<feature type="domain" description="Gnk2-homologous" evidence="7">
    <location>
        <begin position="130"/>
        <end position="236"/>
    </location>
</feature>
<dbReference type="InterPro" id="IPR038408">
    <property type="entry name" value="GNK2_sf"/>
</dbReference>
<dbReference type="Gene3D" id="3.30.430.20">
    <property type="entry name" value="Gnk2 domain, C-X8-C-X2-C motif"/>
    <property type="match status" value="2"/>
</dbReference>
<protein>
    <recommendedName>
        <fullName evidence="7">Gnk2-homologous domain-containing protein</fullName>
    </recommendedName>
</protein>
<dbReference type="Proteomes" id="UP000295252">
    <property type="component" value="Chromosome I"/>
</dbReference>
<name>A0A068U6K4_COFCA</name>
<feature type="chain" id="PRO_5001654596" description="Gnk2-homologous domain-containing protein" evidence="6">
    <location>
        <begin position="20"/>
        <end position="262"/>
    </location>
</feature>
<evidence type="ECO:0000256" key="1">
    <source>
        <dbReference type="ARBA" id="ARBA00004613"/>
    </source>
</evidence>
<feature type="domain" description="Gnk2-homologous" evidence="7">
    <location>
        <begin position="22"/>
        <end position="124"/>
    </location>
</feature>
<keyword evidence="9" id="KW-1185">Reference proteome</keyword>
<accession>A0A068U6K4</accession>
<dbReference type="PANTHER" id="PTHR32411:SF55">
    <property type="entry name" value="CYSTEINE-RICH REPEAT SECRETORY PROTEIN 55"/>
    <property type="match status" value="1"/>
</dbReference>
<organism evidence="8 9">
    <name type="scientific">Coffea canephora</name>
    <name type="common">Robusta coffee</name>
    <dbReference type="NCBI Taxonomy" id="49390"/>
    <lineage>
        <taxon>Eukaryota</taxon>
        <taxon>Viridiplantae</taxon>
        <taxon>Streptophyta</taxon>
        <taxon>Embryophyta</taxon>
        <taxon>Tracheophyta</taxon>
        <taxon>Spermatophyta</taxon>
        <taxon>Magnoliopsida</taxon>
        <taxon>eudicotyledons</taxon>
        <taxon>Gunneridae</taxon>
        <taxon>Pentapetalae</taxon>
        <taxon>asterids</taxon>
        <taxon>lamiids</taxon>
        <taxon>Gentianales</taxon>
        <taxon>Rubiaceae</taxon>
        <taxon>Ixoroideae</taxon>
        <taxon>Gardenieae complex</taxon>
        <taxon>Bertiereae - Coffeeae clade</taxon>
        <taxon>Coffeeae</taxon>
        <taxon>Coffea</taxon>
    </lineage>
</organism>
<dbReference type="AlphaFoldDB" id="A0A068U6K4"/>
<evidence type="ECO:0000256" key="5">
    <source>
        <dbReference type="ARBA" id="ARBA00038515"/>
    </source>
</evidence>
<dbReference type="Pfam" id="PF01657">
    <property type="entry name" value="Stress-antifung"/>
    <property type="match status" value="2"/>
</dbReference>
<proteinExistence type="inferred from homology"/>
<dbReference type="InParanoid" id="A0A068U6K4"/>
<comment type="similarity">
    <text evidence="5">Belongs to the cysteine-rich repeat secretory protein family.</text>
</comment>
<dbReference type="FunCoup" id="A0A068U6K4">
    <property type="interactions" value="101"/>
</dbReference>
<dbReference type="GO" id="GO:0005576">
    <property type="term" value="C:extracellular region"/>
    <property type="evidence" value="ECO:0007669"/>
    <property type="project" value="UniProtKB-SubCell"/>
</dbReference>
<feature type="signal peptide" evidence="6">
    <location>
        <begin position="1"/>
        <end position="19"/>
    </location>
</feature>
<dbReference type="PROSITE" id="PS51473">
    <property type="entry name" value="GNK2"/>
    <property type="match status" value="2"/>
</dbReference>